<dbReference type="InterPro" id="IPR006204">
    <property type="entry name" value="GHMP_kinase_N_dom"/>
</dbReference>
<evidence type="ECO:0000313" key="3">
    <source>
        <dbReference type="EMBL" id="HIP17130.1"/>
    </source>
</evidence>
<keyword evidence="1" id="KW-0173">Coenzyme A biosynthesis</keyword>
<dbReference type="GO" id="GO:0005524">
    <property type="term" value="F:ATP binding"/>
    <property type="evidence" value="ECO:0007669"/>
    <property type="project" value="UniProtKB-KW"/>
</dbReference>
<comment type="function">
    <text evidence="1">Phosphorylates (R)-pantoate to form (R)-4-phosphopantoate in the CoA biosynthesis pathway.</text>
</comment>
<dbReference type="GO" id="GO:0015937">
    <property type="term" value="P:coenzyme A biosynthetic process"/>
    <property type="evidence" value="ECO:0007669"/>
    <property type="project" value="UniProtKB-UniRule"/>
</dbReference>
<sequence>MYIPGHITGFFKICRGENVLKTGSIGAGITLNKGVTTTLVKGKGNIYFNNKKIDLCPTKEVINNFKNAIDEYKDNNLINNDKINNKISNNLINNKINNNLKLKNYDIIHNSQLPIGCGLGISGGCALGTVYELKELMGFHQMDSLELLKIAHISEVKCGTGLGDVMGQYFGGFIIRKGPGFPPDIKKINIMDRNKYYIVIEVLGKRETSSIINNPKWINKINKTSDKLLNKLLKNPTLNNFMKLSYIFAKDTGLASEEILSLCDDLNPITEGCSQAMLGNTIFALCTDNNIKEALSILKNPIVCKIYEGNHE</sequence>
<keyword evidence="1 3" id="KW-0418">Kinase</keyword>
<dbReference type="Gene3D" id="3.30.230.120">
    <property type="match status" value="1"/>
</dbReference>
<organism evidence="3 4">
    <name type="scientific">Methanothermococcus okinawensis</name>
    <dbReference type="NCBI Taxonomy" id="155863"/>
    <lineage>
        <taxon>Archaea</taxon>
        <taxon>Methanobacteriati</taxon>
        <taxon>Methanobacteriota</taxon>
        <taxon>Methanomada group</taxon>
        <taxon>Methanococci</taxon>
        <taxon>Methanococcales</taxon>
        <taxon>Methanococcaceae</taxon>
        <taxon>Methanothermococcus</taxon>
    </lineage>
</organism>
<comment type="similarity">
    <text evidence="1">Belongs to the GHMP kinase family. PoK subfamily.</text>
</comment>
<dbReference type="Pfam" id="PF00288">
    <property type="entry name" value="GHMP_kinases_N"/>
    <property type="match status" value="1"/>
</dbReference>
<evidence type="ECO:0000256" key="1">
    <source>
        <dbReference type="HAMAP-Rule" id="MF_02223"/>
    </source>
</evidence>
<comment type="catalytic activity">
    <reaction evidence="1">
        <text>(R)-pantoate + ATP = (R)-4-phosphopantoate + ADP + H(+)</text>
        <dbReference type="Rhea" id="RHEA:28246"/>
        <dbReference type="ChEBI" id="CHEBI:15378"/>
        <dbReference type="ChEBI" id="CHEBI:15980"/>
        <dbReference type="ChEBI" id="CHEBI:30616"/>
        <dbReference type="ChEBI" id="CHEBI:61294"/>
        <dbReference type="ChEBI" id="CHEBI:456216"/>
        <dbReference type="EC" id="2.7.1.169"/>
    </reaction>
</comment>
<keyword evidence="1" id="KW-0067">ATP-binding</keyword>
<feature type="domain" description="GHMP kinase N-terminal" evidence="2">
    <location>
        <begin position="97"/>
        <end position="172"/>
    </location>
</feature>
<dbReference type="EC" id="2.7.1.169" evidence="1"/>
<protein>
    <recommendedName>
        <fullName evidence="1">Pantoate kinase</fullName>
        <shortName evidence="1">PoK</shortName>
        <ecNumber evidence="1">2.7.1.169</ecNumber>
    </recommendedName>
</protein>
<dbReference type="Proteomes" id="UP000605144">
    <property type="component" value="Unassembled WGS sequence"/>
</dbReference>
<dbReference type="SUPFAM" id="SSF54211">
    <property type="entry name" value="Ribosomal protein S5 domain 2-like"/>
    <property type="match status" value="1"/>
</dbReference>
<dbReference type="PANTHER" id="PTHR42282">
    <property type="entry name" value="PANTOATE KINASE-RELATED"/>
    <property type="match status" value="1"/>
</dbReference>
<dbReference type="EMBL" id="DQSV01000047">
    <property type="protein sequence ID" value="HIP17130.1"/>
    <property type="molecule type" value="Genomic_DNA"/>
</dbReference>
<dbReference type="InterPro" id="IPR012043">
    <property type="entry name" value="PoK"/>
</dbReference>
<gene>
    <name evidence="3" type="ORF">EYG76_02365</name>
</gene>
<keyword evidence="1" id="KW-0547">Nucleotide-binding</keyword>
<accession>A0A832YS78</accession>
<comment type="pathway">
    <text evidence="1">Cofactor biosynthesis; coenzyme A biosynthesis.</text>
</comment>
<evidence type="ECO:0000259" key="2">
    <source>
        <dbReference type="Pfam" id="PF00288"/>
    </source>
</evidence>
<proteinExistence type="inferred from homology"/>
<dbReference type="PANTHER" id="PTHR42282:SF1">
    <property type="entry name" value="PANTOATE KINASE"/>
    <property type="match status" value="1"/>
</dbReference>
<dbReference type="UniPathway" id="UPA00241"/>
<dbReference type="PIRSF" id="PIRSF016896">
    <property type="entry name" value="GHMP_arc_MJ0969"/>
    <property type="match status" value="1"/>
</dbReference>
<comment type="caution">
    <text evidence="3">The sequence shown here is derived from an EMBL/GenBank/DDBJ whole genome shotgun (WGS) entry which is preliminary data.</text>
</comment>
<dbReference type="AlphaFoldDB" id="A0A832YS78"/>
<keyword evidence="1" id="KW-0808">Transferase</keyword>
<dbReference type="InterPro" id="IPR020568">
    <property type="entry name" value="Ribosomal_Su5_D2-typ_SF"/>
</dbReference>
<evidence type="ECO:0000313" key="4">
    <source>
        <dbReference type="Proteomes" id="UP000605144"/>
    </source>
</evidence>
<reference evidence="3" key="1">
    <citation type="journal article" date="2020" name="ISME J.">
        <title>Gammaproteobacteria mediating utilization of methyl-, sulfur- and petroleum organic compounds in deep ocean hydrothermal plumes.</title>
        <authorList>
            <person name="Zhou Z."/>
            <person name="Liu Y."/>
            <person name="Pan J."/>
            <person name="Cron B.R."/>
            <person name="Toner B.M."/>
            <person name="Anantharaman K."/>
            <person name="Breier J.A."/>
            <person name="Dick G.J."/>
            <person name="Li M."/>
        </authorList>
    </citation>
    <scope>NUCLEOTIDE SEQUENCE</scope>
    <source>
        <strain evidence="3">SZUA-1385</strain>
    </source>
</reference>
<dbReference type="GO" id="GO:0016301">
    <property type="term" value="F:kinase activity"/>
    <property type="evidence" value="ECO:0007669"/>
    <property type="project" value="UniProtKB-UniRule"/>
</dbReference>
<name>A0A832YS78_9EURY</name>
<dbReference type="HAMAP" id="MF_02223">
    <property type="entry name" value="Pantoate_kinase"/>
    <property type="match status" value="1"/>
</dbReference>